<accession>A0A482XWF2</accession>
<protein>
    <submittedName>
        <fullName evidence="1">Uncharacterized protein</fullName>
    </submittedName>
</protein>
<dbReference type="OrthoDB" id="172698at2157"/>
<organism evidence="1 2">
    <name type="scientific">Natrinema altunense</name>
    <dbReference type="NCBI Taxonomy" id="222984"/>
    <lineage>
        <taxon>Archaea</taxon>
        <taxon>Methanobacteriati</taxon>
        <taxon>Methanobacteriota</taxon>
        <taxon>Stenosarchaea group</taxon>
        <taxon>Halobacteria</taxon>
        <taxon>Halobacteriales</taxon>
        <taxon>Natrialbaceae</taxon>
        <taxon>Natrinema</taxon>
    </lineage>
</organism>
<evidence type="ECO:0000313" key="2">
    <source>
        <dbReference type="Proteomes" id="UP000292704"/>
    </source>
</evidence>
<name>A0A482XWF2_9EURY</name>
<dbReference type="RefSeq" id="WP_007108861.1">
    <property type="nucleotide sequence ID" value="NZ_JNCS01000001.1"/>
</dbReference>
<dbReference type="EMBL" id="SHMR01000007">
    <property type="protein sequence ID" value="RZH66760.1"/>
    <property type="molecule type" value="Genomic_DNA"/>
</dbReference>
<proteinExistence type="predicted"/>
<reference evidence="1 2" key="1">
    <citation type="submission" date="2019-02" db="EMBL/GenBank/DDBJ databases">
        <title>Genome analysis provides insights into bioremediation potentialities and Haloocin production by Natrinema altunense strain 4.1R isolated from Chott Douz in Tunisian desert.</title>
        <authorList>
            <person name="Najjari A."/>
            <person name="Youssef N."/>
            <person name="Ben Dhia O."/>
            <person name="Ferjani R."/>
            <person name="El Hidri D."/>
            <person name="Ouzari H.I."/>
            <person name="Cherif A."/>
        </authorList>
    </citation>
    <scope>NUCLEOTIDE SEQUENCE [LARGE SCALE GENOMIC DNA]</scope>
    <source>
        <strain evidence="1 2">4.1R</strain>
    </source>
</reference>
<comment type="caution">
    <text evidence="1">The sequence shown here is derived from an EMBL/GenBank/DDBJ whole genome shotgun (WGS) entry which is preliminary data.</text>
</comment>
<dbReference type="Proteomes" id="UP000292704">
    <property type="component" value="Unassembled WGS sequence"/>
</dbReference>
<gene>
    <name evidence="1" type="ORF">ELS17_13320</name>
</gene>
<evidence type="ECO:0000313" key="1">
    <source>
        <dbReference type="EMBL" id="RZH66760.1"/>
    </source>
</evidence>
<sequence length="65" mass="7321">MATIAYESPEGTRSTEIDADQITDSGRVQGVRVRLEDEGVIHLPYTRLYWIRMSEAEGKVDYSSA</sequence>
<dbReference type="AlphaFoldDB" id="A0A482XWF2"/>